<dbReference type="InterPro" id="IPR000866">
    <property type="entry name" value="AhpC/TSA"/>
</dbReference>
<dbReference type="GO" id="GO:0016209">
    <property type="term" value="F:antioxidant activity"/>
    <property type="evidence" value="ECO:0007669"/>
    <property type="project" value="InterPro"/>
</dbReference>
<evidence type="ECO:0000313" key="4">
    <source>
        <dbReference type="Proteomes" id="UP000220133"/>
    </source>
</evidence>
<accession>A0A291QYG4</accession>
<proteinExistence type="predicted"/>
<evidence type="ECO:0000259" key="2">
    <source>
        <dbReference type="PROSITE" id="PS51352"/>
    </source>
</evidence>
<dbReference type="InterPro" id="IPR013766">
    <property type="entry name" value="Thioredoxin_domain"/>
</dbReference>
<name>A0A291QYG4_9BACT</name>
<keyword evidence="1" id="KW-0732">Signal</keyword>
<dbReference type="PANTHER" id="PTHR42852:SF17">
    <property type="entry name" value="THIOREDOXIN-LIKE PROTEIN HI_1115"/>
    <property type="match status" value="1"/>
</dbReference>
<dbReference type="PROSITE" id="PS51352">
    <property type="entry name" value="THIOREDOXIN_2"/>
    <property type="match status" value="1"/>
</dbReference>
<dbReference type="OrthoDB" id="793244at2"/>
<dbReference type="RefSeq" id="WP_098195348.1">
    <property type="nucleotide sequence ID" value="NZ_CP023777.1"/>
</dbReference>
<dbReference type="Pfam" id="PF00578">
    <property type="entry name" value="AhpC-TSA"/>
    <property type="match status" value="1"/>
</dbReference>
<dbReference type="InterPro" id="IPR036249">
    <property type="entry name" value="Thioredoxin-like_sf"/>
</dbReference>
<dbReference type="EMBL" id="CP023777">
    <property type="protein sequence ID" value="ATL48980.1"/>
    <property type="molecule type" value="Genomic_DNA"/>
</dbReference>
<feature type="chain" id="PRO_5012493986" description="Thioredoxin domain-containing protein" evidence="1">
    <location>
        <begin position="24"/>
        <end position="470"/>
    </location>
</feature>
<dbReference type="InterPro" id="IPR050553">
    <property type="entry name" value="Thioredoxin_ResA/DsbE_sf"/>
</dbReference>
<dbReference type="GO" id="GO:0016491">
    <property type="term" value="F:oxidoreductase activity"/>
    <property type="evidence" value="ECO:0007669"/>
    <property type="project" value="InterPro"/>
</dbReference>
<reference evidence="3 4" key="1">
    <citation type="submission" date="2017-10" db="EMBL/GenBank/DDBJ databases">
        <title>Paenichitinophaga pekingensis gen. nov., sp. nov., isolated from activated sludge.</title>
        <authorList>
            <person name="Jin D."/>
            <person name="Kong X."/>
            <person name="Deng Y."/>
            <person name="Bai Z."/>
        </authorList>
    </citation>
    <scope>NUCLEOTIDE SEQUENCE [LARGE SCALE GENOMIC DNA]</scope>
    <source>
        <strain evidence="3 4">13</strain>
    </source>
</reference>
<dbReference type="PANTHER" id="PTHR42852">
    <property type="entry name" value="THIOL:DISULFIDE INTERCHANGE PROTEIN DSBE"/>
    <property type="match status" value="1"/>
</dbReference>
<gene>
    <name evidence="3" type="ORF">COR50_18390</name>
</gene>
<sequence length="470" mass="54704">MRRNNWNLHILTILLLVSIQSTAQNRKKLIKGEIQPGQFVPDFKFETIIDFRGNNENTIEGNTKLSEFKGKLIIFDFWTTNCTSCIEHFPELSALQSKFEKDIIILLVNTLQDEQEIKNWIKSNIQRNPEKNIIPKNLKIIVDKDLANYFPLRTSIGYHVWIGKDQKVILRGIPVNTNERKVLDYLDGKDIFFIEDQKTREIKSNSSFFAKDNTNFDYCSTIGGFQEKDANPYGEVIENIKNNRNATIRSTYLNRSISDLYTFALQDELNSDTSILFTASFLPNIVLLVNDTSQVTIRKKYLNAEEITDRLYRKSLFSYEQISSIKYSSQLRRKLMYSDLNNYFRLNFKIVGSIVPQLIPCYKVVKSNSVLIHKSDRTTSKIEIKENMIEFSGMTLREILHEYFLGCRKIFKNESDVVIMGFNDSEKYDLKLPLQRLFEDLTQLNAILAQFGLKIIKSNDFVNQITIQDA</sequence>
<evidence type="ECO:0000256" key="1">
    <source>
        <dbReference type="SAM" id="SignalP"/>
    </source>
</evidence>
<feature type="domain" description="Thioredoxin" evidence="2">
    <location>
        <begin position="34"/>
        <end position="191"/>
    </location>
</feature>
<feature type="signal peptide" evidence="1">
    <location>
        <begin position="1"/>
        <end position="23"/>
    </location>
</feature>
<keyword evidence="4" id="KW-1185">Reference proteome</keyword>
<evidence type="ECO:0000313" key="3">
    <source>
        <dbReference type="EMBL" id="ATL48980.1"/>
    </source>
</evidence>
<dbReference type="SUPFAM" id="SSF52833">
    <property type="entry name" value="Thioredoxin-like"/>
    <property type="match status" value="1"/>
</dbReference>
<protein>
    <recommendedName>
        <fullName evidence="2">Thioredoxin domain-containing protein</fullName>
    </recommendedName>
</protein>
<organism evidence="3 4">
    <name type="scientific">Chitinophaga caeni</name>
    <dbReference type="NCBI Taxonomy" id="2029983"/>
    <lineage>
        <taxon>Bacteria</taxon>
        <taxon>Pseudomonadati</taxon>
        <taxon>Bacteroidota</taxon>
        <taxon>Chitinophagia</taxon>
        <taxon>Chitinophagales</taxon>
        <taxon>Chitinophagaceae</taxon>
        <taxon>Chitinophaga</taxon>
    </lineage>
</organism>
<dbReference type="Gene3D" id="3.40.30.10">
    <property type="entry name" value="Glutaredoxin"/>
    <property type="match status" value="1"/>
</dbReference>
<dbReference type="KEGG" id="cbae:COR50_18390"/>
<dbReference type="AlphaFoldDB" id="A0A291QYG4"/>
<dbReference type="Proteomes" id="UP000220133">
    <property type="component" value="Chromosome"/>
</dbReference>